<organism evidence="2 3">
    <name type="scientific">Bacillus infantis</name>
    <dbReference type="NCBI Taxonomy" id="324767"/>
    <lineage>
        <taxon>Bacteria</taxon>
        <taxon>Bacillati</taxon>
        <taxon>Bacillota</taxon>
        <taxon>Bacilli</taxon>
        <taxon>Bacillales</taxon>
        <taxon>Bacillaceae</taxon>
        <taxon>Bacillus</taxon>
    </lineage>
</organism>
<dbReference type="Proteomes" id="UP000322139">
    <property type="component" value="Unassembled WGS sequence"/>
</dbReference>
<dbReference type="GO" id="GO:0032259">
    <property type="term" value="P:methylation"/>
    <property type="evidence" value="ECO:0007669"/>
    <property type="project" value="UniProtKB-KW"/>
</dbReference>
<feature type="domain" description="Methyltransferase" evidence="1">
    <location>
        <begin position="49"/>
        <end position="169"/>
    </location>
</feature>
<dbReference type="Gene3D" id="3.40.50.150">
    <property type="entry name" value="Vaccinia Virus protein VP39"/>
    <property type="match status" value="1"/>
</dbReference>
<evidence type="ECO:0000313" key="2">
    <source>
        <dbReference type="EMBL" id="TYS52068.1"/>
    </source>
</evidence>
<dbReference type="RefSeq" id="WP_148973049.1">
    <property type="nucleotide sequence ID" value="NZ_JBNIKT010000008.1"/>
</dbReference>
<sequence>MINVYTVPGIRDLVLQRKEAAINEEFEHFCTDEAGRLLSVLAAQVGQGRILEIGTGLGVGSAWILSDISPGAELVSIDSSFERIEKVRGGIQHKQATFLHGDWKEAAGHGPFQLIFADAAAAKQKEGEDLIKMLDQNGVLFMDDFTPEEHFPEEWKGKPDTVREFWFHHPLMACAEILLTPRSAAIIAVKKR</sequence>
<proteinExistence type="predicted"/>
<keyword evidence="2" id="KW-0808">Transferase</keyword>
<gene>
    <name evidence="2" type="ORF">FZD51_01060</name>
</gene>
<keyword evidence="2" id="KW-0489">Methyltransferase</keyword>
<dbReference type="Pfam" id="PF13847">
    <property type="entry name" value="Methyltransf_31"/>
    <property type="match status" value="1"/>
</dbReference>
<dbReference type="EMBL" id="VTER01000001">
    <property type="protein sequence ID" value="TYS52068.1"/>
    <property type="molecule type" value="Genomic_DNA"/>
</dbReference>
<comment type="caution">
    <text evidence="2">The sequence shown here is derived from an EMBL/GenBank/DDBJ whole genome shotgun (WGS) entry which is preliminary data.</text>
</comment>
<name>A0A5D4RQJ2_9BACI</name>
<dbReference type="GO" id="GO:0008168">
    <property type="term" value="F:methyltransferase activity"/>
    <property type="evidence" value="ECO:0007669"/>
    <property type="project" value="UniProtKB-KW"/>
</dbReference>
<accession>A0A5D4RQJ2</accession>
<dbReference type="PANTHER" id="PTHR43167">
    <property type="entry name" value="PUTATIVE (AFU_ORTHOLOGUE AFUA_6G01830)-RELATED"/>
    <property type="match status" value="1"/>
</dbReference>
<dbReference type="InterPro" id="IPR029063">
    <property type="entry name" value="SAM-dependent_MTases_sf"/>
</dbReference>
<reference evidence="2 3" key="1">
    <citation type="submission" date="2019-08" db="EMBL/GenBank/DDBJ databases">
        <title>Bacillus genomes from the desert of Cuatro Cienegas, Coahuila.</title>
        <authorList>
            <person name="Olmedo-Alvarez G."/>
        </authorList>
    </citation>
    <scope>NUCLEOTIDE SEQUENCE [LARGE SCALE GENOMIC DNA]</scope>
    <source>
        <strain evidence="2 3">CH446_14T</strain>
    </source>
</reference>
<evidence type="ECO:0000259" key="1">
    <source>
        <dbReference type="Pfam" id="PF13847"/>
    </source>
</evidence>
<dbReference type="CDD" id="cd02440">
    <property type="entry name" value="AdoMet_MTases"/>
    <property type="match status" value="1"/>
</dbReference>
<dbReference type="PANTHER" id="PTHR43167:SF1">
    <property type="entry name" value="PUTATIVE (AFU_ORTHOLOGUE AFUA_6G01830)-RELATED"/>
    <property type="match status" value="1"/>
</dbReference>
<dbReference type="SUPFAM" id="SSF53335">
    <property type="entry name" value="S-adenosyl-L-methionine-dependent methyltransferases"/>
    <property type="match status" value="1"/>
</dbReference>
<dbReference type="AlphaFoldDB" id="A0A5D4RQJ2"/>
<evidence type="ECO:0000313" key="3">
    <source>
        <dbReference type="Proteomes" id="UP000322139"/>
    </source>
</evidence>
<protein>
    <submittedName>
        <fullName evidence="2">Methyltransferase domain-containing protein</fullName>
    </submittedName>
</protein>
<dbReference type="InterPro" id="IPR025714">
    <property type="entry name" value="Methyltranfer_dom"/>
</dbReference>